<keyword evidence="4" id="KW-1185">Reference proteome</keyword>
<evidence type="ECO:0000256" key="1">
    <source>
        <dbReference type="SAM" id="Coils"/>
    </source>
</evidence>
<feature type="region of interest" description="Disordered" evidence="2">
    <location>
        <begin position="879"/>
        <end position="907"/>
    </location>
</feature>
<dbReference type="EMBL" id="JAWWNJ010000009">
    <property type="protein sequence ID" value="KAK7048365.1"/>
    <property type="molecule type" value="Genomic_DNA"/>
</dbReference>
<organism evidence="3 4">
    <name type="scientific">Favolaschia claudopus</name>
    <dbReference type="NCBI Taxonomy" id="2862362"/>
    <lineage>
        <taxon>Eukaryota</taxon>
        <taxon>Fungi</taxon>
        <taxon>Dikarya</taxon>
        <taxon>Basidiomycota</taxon>
        <taxon>Agaricomycotina</taxon>
        <taxon>Agaricomycetes</taxon>
        <taxon>Agaricomycetidae</taxon>
        <taxon>Agaricales</taxon>
        <taxon>Marasmiineae</taxon>
        <taxon>Mycenaceae</taxon>
        <taxon>Favolaschia</taxon>
    </lineage>
</organism>
<evidence type="ECO:0000313" key="3">
    <source>
        <dbReference type="EMBL" id="KAK7048365.1"/>
    </source>
</evidence>
<name>A0AAW0DBV9_9AGAR</name>
<feature type="compositionally biased region" description="Acidic residues" evidence="2">
    <location>
        <begin position="882"/>
        <end position="891"/>
    </location>
</feature>
<sequence>MTLTLLPDEVLADIFFCVDDPTPLIACRRLLHLSQDPYVRAHYFLTRYGRIQALYFAFCRAKLVTPRVLDILISSGAHLSRYFVQVAFHHFFHCNSHFLKIPWVRNISWDAWNHFMTLAVAQFHEIPRGKNEDDGTIFTTFIKEAKFPAEAQSVSWEVIRDMFEKYLFIPFCQRDPLMVQLPLVLAIEPRLLPYAVANGFEMDEKYRDFVFRKMFEKKTSTPIPAHADEIAANVRELCRLDSHMFVTRTVAAEVCLEVKTNEAAYRALKQLDRTGDLPFSLADLVQDVIKLFVKARAITTAATTQILTQLYTDFFAPSPTSTTSVSSYLASSRTPPIAIDPAVRRAMYLTVFAADPPIAGSAIASRLTLLGLGPMSLKDAADVLTSAFVEKPAPLFEYLRREGVADESNMDESGSPSKTTRKVTNAEFRTLAEDVAVRCLTLDSKGKTLKRLSEMHSTVRTKIVQSVLGEHEIRLEHISLLGEVPDGQERLKARLSRSMGGFVVGEDVNIEEGEPAAEEEDGAEGQNNENEEDFDMESATARENGLDGEAQSGQAQLSVDSLGRIGIEPLSTMIRRDEQGARSRRRYYYHAMPWMASSISSRTPVDSLSVAKWIKTEFKAFSSITATFLTHAVINGSYSVLSAYLDTATVPVPITLKHFQALAQLGRSTADFHLYERIREGAPFYRTEEDYLGNSDVARFLLKKLKGKDKGQEGQQPQLPTQTSPRVKAEPVELTAASPSPRKRKRPRRSATAVDYAVPDSDDEAIAAEEDMNDEFAEYRLGSLGGGKMKAKADIKVAAPKADTDLALWIKALEELNKEEQRKYREKKKRIENERAAVGANAPKIRVSKSDFFRSLTTNLRSLRELNILDHSRRQATAEQFEVTDDEDEDYVQTKAPKLKRRKTTLT</sequence>
<feature type="coiled-coil region" evidence="1">
    <location>
        <begin position="810"/>
        <end position="837"/>
    </location>
</feature>
<keyword evidence="1" id="KW-0175">Coiled coil</keyword>
<comment type="caution">
    <text evidence="3">The sequence shown here is derived from an EMBL/GenBank/DDBJ whole genome shotgun (WGS) entry which is preliminary data.</text>
</comment>
<proteinExistence type="predicted"/>
<feature type="compositionally biased region" description="Acidic residues" evidence="2">
    <location>
        <begin position="508"/>
        <end position="534"/>
    </location>
</feature>
<feature type="region of interest" description="Disordered" evidence="2">
    <location>
        <begin position="707"/>
        <end position="756"/>
    </location>
</feature>
<evidence type="ECO:0008006" key="5">
    <source>
        <dbReference type="Google" id="ProtNLM"/>
    </source>
</evidence>
<feature type="compositionally biased region" description="Basic residues" evidence="2">
    <location>
        <begin position="897"/>
        <end position="907"/>
    </location>
</feature>
<evidence type="ECO:0000256" key="2">
    <source>
        <dbReference type="SAM" id="MobiDB-lite"/>
    </source>
</evidence>
<dbReference type="Proteomes" id="UP001362999">
    <property type="component" value="Unassembled WGS sequence"/>
</dbReference>
<protein>
    <recommendedName>
        <fullName evidence="5">F-box domain-containing protein</fullName>
    </recommendedName>
</protein>
<dbReference type="AlphaFoldDB" id="A0AAW0DBV9"/>
<gene>
    <name evidence="3" type="ORF">R3P38DRAFT_2868905</name>
</gene>
<accession>A0AAW0DBV9</accession>
<evidence type="ECO:0000313" key="4">
    <source>
        <dbReference type="Proteomes" id="UP001362999"/>
    </source>
</evidence>
<feature type="region of interest" description="Disordered" evidence="2">
    <location>
        <begin position="505"/>
        <end position="534"/>
    </location>
</feature>
<reference evidence="3 4" key="1">
    <citation type="journal article" date="2024" name="J Genomics">
        <title>Draft genome sequencing and assembly of Favolaschia claudopus CIRM-BRFM 2984 isolated from oak limbs.</title>
        <authorList>
            <person name="Navarro D."/>
            <person name="Drula E."/>
            <person name="Chaduli D."/>
            <person name="Cazenave R."/>
            <person name="Ahrendt S."/>
            <person name="Wang J."/>
            <person name="Lipzen A."/>
            <person name="Daum C."/>
            <person name="Barry K."/>
            <person name="Grigoriev I.V."/>
            <person name="Favel A."/>
            <person name="Rosso M.N."/>
            <person name="Martin F."/>
        </authorList>
    </citation>
    <scope>NUCLEOTIDE SEQUENCE [LARGE SCALE GENOMIC DNA]</scope>
    <source>
        <strain evidence="3 4">CIRM-BRFM 2984</strain>
    </source>
</reference>